<reference evidence="1 2" key="1">
    <citation type="journal article" date="2015" name="Stand. Genomic Sci.">
        <title>Genomic Encyclopedia of Bacterial and Archaeal Type Strains, Phase III: the genomes of soil and plant-associated and newly described type strains.</title>
        <authorList>
            <person name="Whitman W.B."/>
            <person name="Woyke T."/>
            <person name="Klenk H.P."/>
            <person name="Zhou Y."/>
            <person name="Lilburn T.G."/>
            <person name="Beck B.J."/>
            <person name="De Vos P."/>
            <person name="Vandamme P."/>
            <person name="Eisen J.A."/>
            <person name="Garrity G."/>
            <person name="Hugenholtz P."/>
            <person name="Kyrpides N.C."/>
        </authorList>
    </citation>
    <scope>NUCLEOTIDE SEQUENCE [LARGE SCALE GENOMIC DNA]</scope>
    <source>
        <strain evidence="1 2">VKM Ac-2540</strain>
    </source>
</reference>
<name>A0A4Q7X660_9ACTN</name>
<protein>
    <recommendedName>
        <fullName evidence="3">Tfp pilus assembly protein PilX</fullName>
    </recommendedName>
</protein>
<dbReference type="Proteomes" id="UP000292027">
    <property type="component" value="Unassembled WGS sequence"/>
</dbReference>
<evidence type="ECO:0000313" key="1">
    <source>
        <dbReference type="EMBL" id="RZU18610.1"/>
    </source>
</evidence>
<gene>
    <name evidence="1" type="ORF">EV645_0806</name>
</gene>
<dbReference type="AlphaFoldDB" id="A0A4Q7X660"/>
<proteinExistence type="predicted"/>
<organism evidence="1 2">
    <name type="scientific">Kribbella rubisoli</name>
    <dbReference type="NCBI Taxonomy" id="3075929"/>
    <lineage>
        <taxon>Bacteria</taxon>
        <taxon>Bacillati</taxon>
        <taxon>Actinomycetota</taxon>
        <taxon>Actinomycetes</taxon>
        <taxon>Propionibacteriales</taxon>
        <taxon>Kribbellaceae</taxon>
        <taxon>Kribbella</taxon>
    </lineage>
</organism>
<keyword evidence="2" id="KW-1185">Reference proteome</keyword>
<dbReference type="OrthoDB" id="3755818at2"/>
<dbReference type="RefSeq" id="WP_130439836.1">
    <property type="nucleotide sequence ID" value="NZ_SHKR01000011.1"/>
</dbReference>
<sequence length="650" mass="65877">MRRRDERGSSLLLVLVVITVIGLALSALLSRTDTAERVSASLRDQTEASYAADGAMEAAINNLRNSGYNGNSGQRCFGLSDTLSLILFNGLDSAAVTCKPDPKQVVVHCQDASECNRPDNALLTLGQIPGEDGLTVQQPAGSTLQIRGKVVSHSSVAVAAGKLSAGALSARGGCSGELLGNPLCNLSALPGGDDPAYRSPLTSVPPLRALPACTTPGSVVAFLPGYYDDAVGLSAMMKSDSPCHGSTWWFKPGIYYFDFHNESNPLLDSGDNVWTVDGGNLVGGTLSGSSCASPLDGATAGVQFIFGGDSRLDVKSGKAELCGSYSATKPPIALRGLTSGAESSVDSSGASALKPTAVSLVSKFGLTATPSRLSTADGVAATWKSTVANDTAPVTINGFAPPAPIPAGSVLRSAALKITHRHSDVTSTDKLDVSLDVGSGTPLTASMTGAAGGTSYQTETVPLDTSRTGSLAQAVYAGTFTGASLALTAGLPVKGDTEDIDAVRLELSYTPPALRAADGCVVEGPYPSNTSACAMVSGRLLVLGTVYTPAAVLDLSVGPGTPVVGAGAVVRALRLTAVGALSGVAIDLPVDSPAFTFGVQLTAYICPGGLVCPASGRPALQARIGLVDADPSSPVAGRRAVTVLGWWRPG</sequence>
<comment type="caution">
    <text evidence="1">The sequence shown here is derived from an EMBL/GenBank/DDBJ whole genome shotgun (WGS) entry which is preliminary data.</text>
</comment>
<dbReference type="EMBL" id="SHKR01000011">
    <property type="protein sequence ID" value="RZU18610.1"/>
    <property type="molecule type" value="Genomic_DNA"/>
</dbReference>
<evidence type="ECO:0008006" key="3">
    <source>
        <dbReference type="Google" id="ProtNLM"/>
    </source>
</evidence>
<evidence type="ECO:0000313" key="2">
    <source>
        <dbReference type="Proteomes" id="UP000292027"/>
    </source>
</evidence>
<accession>A0A4Q7X660</accession>